<comment type="similarity">
    <text evidence="1">Belongs to the AB hydrolase superfamily. AB hydrolase 2 family.</text>
</comment>
<feature type="compositionally biased region" description="Polar residues" evidence="2">
    <location>
        <begin position="28"/>
        <end position="37"/>
    </location>
</feature>
<dbReference type="EMBL" id="JAAGWQ010000133">
    <property type="protein sequence ID" value="KAF5664446.1"/>
    <property type="molecule type" value="Genomic_DNA"/>
</dbReference>
<evidence type="ECO:0000259" key="3">
    <source>
        <dbReference type="Pfam" id="PF02230"/>
    </source>
</evidence>
<accession>A0A8H5T7K3</accession>
<feature type="domain" description="Phospholipase/carboxylesterase/thioesterase" evidence="3">
    <location>
        <begin position="125"/>
        <end position="284"/>
    </location>
</feature>
<name>A0A8H5T7K3_FUSHE</name>
<gene>
    <name evidence="4" type="ORF">FHETE_7037</name>
</gene>
<dbReference type="AlphaFoldDB" id="A0A8H5T7K3"/>
<dbReference type="Proteomes" id="UP000567885">
    <property type="component" value="Unassembled WGS sequence"/>
</dbReference>
<evidence type="ECO:0000256" key="1">
    <source>
        <dbReference type="ARBA" id="ARBA00006499"/>
    </source>
</evidence>
<feature type="region of interest" description="Disordered" evidence="2">
    <location>
        <begin position="1"/>
        <end position="46"/>
    </location>
</feature>
<dbReference type="InterPro" id="IPR029058">
    <property type="entry name" value="AB_hydrolase_fold"/>
</dbReference>
<evidence type="ECO:0000313" key="4">
    <source>
        <dbReference type="EMBL" id="KAF5664446.1"/>
    </source>
</evidence>
<evidence type="ECO:0000256" key="2">
    <source>
        <dbReference type="SAM" id="MobiDB-lite"/>
    </source>
</evidence>
<evidence type="ECO:0000313" key="5">
    <source>
        <dbReference type="Proteomes" id="UP000567885"/>
    </source>
</evidence>
<keyword evidence="5" id="KW-1185">Reference proteome</keyword>
<dbReference type="GO" id="GO:0008474">
    <property type="term" value="F:palmitoyl-(protein) hydrolase activity"/>
    <property type="evidence" value="ECO:0007669"/>
    <property type="project" value="TreeGrafter"/>
</dbReference>
<dbReference type="PANTHER" id="PTHR10655">
    <property type="entry name" value="LYSOPHOSPHOLIPASE-RELATED"/>
    <property type="match status" value="1"/>
</dbReference>
<dbReference type="GO" id="GO:0052689">
    <property type="term" value="F:carboxylic ester hydrolase activity"/>
    <property type="evidence" value="ECO:0007669"/>
    <property type="project" value="TreeGrafter"/>
</dbReference>
<reference evidence="4 5" key="1">
    <citation type="submission" date="2020-05" db="EMBL/GenBank/DDBJ databases">
        <title>Identification and distribution of gene clusters putatively required for synthesis of sphingolipid metabolism inhibitors in phylogenetically diverse species of the filamentous fungus Fusarium.</title>
        <authorList>
            <person name="Kim H.-S."/>
            <person name="Busman M."/>
            <person name="Brown D.W."/>
            <person name="Divon H."/>
            <person name="Uhlig S."/>
            <person name="Proctor R.H."/>
        </authorList>
    </citation>
    <scope>NUCLEOTIDE SEQUENCE [LARGE SCALE GENOMIC DNA]</scope>
    <source>
        <strain evidence="4 5">NRRL 20693</strain>
    </source>
</reference>
<dbReference type="SUPFAM" id="SSF53474">
    <property type="entry name" value="alpha/beta-Hydrolases"/>
    <property type="match status" value="1"/>
</dbReference>
<proteinExistence type="inferred from homology"/>
<dbReference type="Pfam" id="PF02230">
    <property type="entry name" value="Abhydrolase_2"/>
    <property type="match status" value="1"/>
</dbReference>
<dbReference type="GO" id="GO:0005737">
    <property type="term" value="C:cytoplasm"/>
    <property type="evidence" value="ECO:0007669"/>
    <property type="project" value="TreeGrafter"/>
</dbReference>
<dbReference type="InterPro" id="IPR003140">
    <property type="entry name" value="PLipase/COase/thioEstase"/>
</dbReference>
<dbReference type="PANTHER" id="PTHR10655:SF63">
    <property type="entry name" value="PHOSPHOLIPASE_CARBOXYLESTERASE_THIOESTERASE DOMAIN-CONTAINING PROTEIN"/>
    <property type="match status" value="1"/>
</dbReference>
<dbReference type="InterPro" id="IPR050565">
    <property type="entry name" value="LYPA1-2/EST-like"/>
</dbReference>
<sequence>MDPTLDWEGDTIMTDAPPISPQREQAKKTQANSNQMAKENPFAPQTLYNSVRNGNRQLGTMRGSVPDARRRLAMAVGPNRSKANTGSPIDYVTVKSFAMFTINIITMAESSDESKHIDGAFGPVFVVEPTTAHTHTAILLHGRGSDGEEFAEELFDETKLSDGTSLAQKLPGWRWVFPSSRKCWSTTFQEEMPAWFEAPSLTNTTAAEDAQVPGIKESTAHVQSVIQQEIKRLNGMTENVVLGGISQGGAIAIWTLLCRAHGDRPLGAFFAASTWLPFAHNIEDYLLSKHGPEKRSPGPCPEPHESDAFVADMLDRSKSSVAEASEVFLSTPVFLGHGQDDAYVDIELGREVRDVLSRIGFSVEWKEYVGAEQEGHWIKSPEEVDDLLEFLTKHVN</sequence>
<dbReference type="Gene3D" id="3.40.50.1820">
    <property type="entry name" value="alpha/beta hydrolase"/>
    <property type="match status" value="1"/>
</dbReference>
<organism evidence="4 5">
    <name type="scientific">Fusarium heterosporum</name>
    <dbReference type="NCBI Taxonomy" id="42747"/>
    <lineage>
        <taxon>Eukaryota</taxon>
        <taxon>Fungi</taxon>
        <taxon>Dikarya</taxon>
        <taxon>Ascomycota</taxon>
        <taxon>Pezizomycotina</taxon>
        <taxon>Sordariomycetes</taxon>
        <taxon>Hypocreomycetidae</taxon>
        <taxon>Hypocreales</taxon>
        <taxon>Nectriaceae</taxon>
        <taxon>Fusarium</taxon>
        <taxon>Fusarium heterosporum species complex</taxon>
    </lineage>
</organism>
<comment type="caution">
    <text evidence="4">The sequence shown here is derived from an EMBL/GenBank/DDBJ whole genome shotgun (WGS) entry which is preliminary data.</text>
</comment>
<dbReference type="OrthoDB" id="2418081at2759"/>
<protein>
    <submittedName>
        <fullName evidence="4">Acyl thioesterase 1</fullName>
    </submittedName>
</protein>